<dbReference type="AlphaFoldDB" id="A0A1I8ABF6"/>
<evidence type="ECO:0000313" key="2">
    <source>
        <dbReference type="WBParaSite" id="L893_g3729.t1"/>
    </source>
</evidence>
<protein>
    <submittedName>
        <fullName evidence="2">Tudor domain-containing protein</fullName>
    </submittedName>
</protein>
<proteinExistence type="predicted"/>
<organism evidence="1 2">
    <name type="scientific">Steinernema glaseri</name>
    <dbReference type="NCBI Taxonomy" id="37863"/>
    <lineage>
        <taxon>Eukaryota</taxon>
        <taxon>Metazoa</taxon>
        <taxon>Ecdysozoa</taxon>
        <taxon>Nematoda</taxon>
        <taxon>Chromadorea</taxon>
        <taxon>Rhabditida</taxon>
        <taxon>Tylenchina</taxon>
        <taxon>Panagrolaimomorpha</taxon>
        <taxon>Strongyloidoidea</taxon>
        <taxon>Steinernematidae</taxon>
        <taxon>Steinernema</taxon>
    </lineage>
</organism>
<evidence type="ECO:0000313" key="1">
    <source>
        <dbReference type="Proteomes" id="UP000095287"/>
    </source>
</evidence>
<name>A0A1I8ABF6_9BILA</name>
<dbReference type="Proteomes" id="UP000095287">
    <property type="component" value="Unplaced"/>
</dbReference>
<dbReference type="WBParaSite" id="L893_g3729.t1">
    <property type="protein sequence ID" value="L893_g3729.t1"/>
    <property type="gene ID" value="L893_g3729"/>
</dbReference>
<reference evidence="2" key="1">
    <citation type="submission" date="2016-11" db="UniProtKB">
        <authorList>
            <consortium name="WormBaseParasite"/>
        </authorList>
    </citation>
    <scope>IDENTIFICATION</scope>
</reference>
<accession>A0A1I8ABF6</accession>
<keyword evidence="1" id="KW-1185">Reference proteome</keyword>
<sequence>MHPISLLILVVSAYRRRCTLLFQAFVYYGELVRYSLIPFAVDKAHRTLWDEVSERAMCAQHALRSQKIAFGVVKMANGSFYCAVYSNIEGFMIKTNPDLEVFLLDKRAPLSCQEQSWDEANFSGESSSEKEGIGHLVLSFFEGPRVIEDEEMSRQLEELVYLFPLVFPNHELSVSAVYRRQYEPTFLLCFDQLPVTTPLPALKSPFTATGTYEWMGKRAS</sequence>